<organism evidence="1">
    <name type="scientific">marine sediment metagenome</name>
    <dbReference type="NCBI Taxonomy" id="412755"/>
    <lineage>
        <taxon>unclassified sequences</taxon>
        <taxon>metagenomes</taxon>
        <taxon>ecological metagenomes</taxon>
    </lineage>
</organism>
<proteinExistence type="predicted"/>
<sequence>MNGHITPLTPHIITPSRGQTGAMAAGDLTEIVSIIAPASVSLEVLFPGKEIHWEVRRVG</sequence>
<reference evidence="1" key="1">
    <citation type="journal article" date="2014" name="Front. Microbiol.">
        <title>High frequency of phylogenetically diverse reductive dehalogenase-homologous genes in deep subseafloor sedimentary metagenomes.</title>
        <authorList>
            <person name="Kawai M."/>
            <person name="Futagami T."/>
            <person name="Toyoda A."/>
            <person name="Takaki Y."/>
            <person name="Nishi S."/>
            <person name="Hori S."/>
            <person name="Arai W."/>
            <person name="Tsubouchi T."/>
            <person name="Morono Y."/>
            <person name="Uchiyama I."/>
            <person name="Ito T."/>
            <person name="Fujiyama A."/>
            <person name="Inagaki F."/>
            <person name="Takami H."/>
        </authorList>
    </citation>
    <scope>NUCLEOTIDE SEQUENCE</scope>
    <source>
        <strain evidence="1">Expedition CK06-06</strain>
    </source>
</reference>
<accession>X1M573</accession>
<dbReference type="AlphaFoldDB" id="X1M573"/>
<gene>
    <name evidence="1" type="ORF">S06H3_13243</name>
</gene>
<protein>
    <submittedName>
        <fullName evidence="1">Uncharacterized protein</fullName>
    </submittedName>
</protein>
<name>X1M573_9ZZZZ</name>
<dbReference type="EMBL" id="BARV01006463">
    <property type="protein sequence ID" value="GAI13241.1"/>
    <property type="molecule type" value="Genomic_DNA"/>
</dbReference>
<comment type="caution">
    <text evidence="1">The sequence shown here is derived from an EMBL/GenBank/DDBJ whole genome shotgun (WGS) entry which is preliminary data.</text>
</comment>
<evidence type="ECO:0000313" key="1">
    <source>
        <dbReference type="EMBL" id="GAI13241.1"/>
    </source>
</evidence>